<accession>A0A3S2Q3M6</accession>
<dbReference type="PANTHER" id="PTHR18839">
    <property type="entry name" value="MITOTIC INTERACTOR AND SUBSTRATE OF PLK1 MISP FAMILY MEMBER"/>
    <property type="match status" value="1"/>
</dbReference>
<keyword evidence="3" id="KW-1185">Reference proteome</keyword>
<feature type="compositionally biased region" description="Basic and acidic residues" evidence="1">
    <location>
        <begin position="1"/>
        <end position="21"/>
    </location>
</feature>
<dbReference type="AlphaFoldDB" id="A0A3S2Q3M6"/>
<dbReference type="OrthoDB" id="8902708at2759"/>
<feature type="compositionally biased region" description="Basic and acidic residues" evidence="1">
    <location>
        <begin position="738"/>
        <end position="748"/>
    </location>
</feature>
<feature type="region of interest" description="Disordered" evidence="1">
    <location>
        <begin position="329"/>
        <end position="423"/>
    </location>
</feature>
<feature type="compositionally biased region" description="Polar residues" evidence="1">
    <location>
        <begin position="148"/>
        <end position="159"/>
    </location>
</feature>
<feature type="compositionally biased region" description="Polar residues" evidence="1">
    <location>
        <begin position="233"/>
        <end position="260"/>
    </location>
</feature>
<reference evidence="2 3" key="2">
    <citation type="submission" date="2019-01" db="EMBL/GenBank/DDBJ databases">
        <title>A chromosome length genome reference of the Java medaka (oryzias javanicus).</title>
        <authorList>
            <person name="Herpin A."/>
            <person name="Takehana Y."/>
            <person name="Naruse K."/>
            <person name="Ansai S."/>
            <person name="Kawaguchi M."/>
        </authorList>
    </citation>
    <scope>NUCLEOTIDE SEQUENCE [LARGE SCALE GENOMIC DNA]</scope>
    <source>
        <strain evidence="2">RS831</strain>
        <tissue evidence="2">Whole body</tissue>
    </source>
</reference>
<organism evidence="2 3">
    <name type="scientific">Oryzias javanicus</name>
    <name type="common">Javanese ricefish</name>
    <name type="synonym">Aplocheilus javanicus</name>
    <dbReference type="NCBI Taxonomy" id="123683"/>
    <lineage>
        <taxon>Eukaryota</taxon>
        <taxon>Metazoa</taxon>
        <taxon>Chordata</taxon>
        <taxon>Craniata</taxon>
        <taxon>Vertebrata</taxon>
        <taxon>Euteleostomi</taxon>
        <taxon>Actinopterygii</taxon>
        <taxon>Neopterygii</taxon>
        <taxon>Teleostei</taxon>
        <taxon>Neoteleostei</taxon>
        <taxon>Acanthomorphata</taxon>
        <taxon>Ovalentaria</taxon>
        <taxon>Atherinomorphae</taxon>
        <taxon>Beloniformes</taxon>
        <taxon>Adrianichthyidae</taxon>
        <taxon>Oryziinae</taxon>
        <taxon>Oryzias</taxon>
    </lineage>
</organism>
<gene>
    <name evidence="2" type="ORF">OJAV_G00074140</name>
</gene>
<feature type="compositionally biased region" description="Basic and acidic residues" evidence="1">
    <location>
        <begin position="93"/>
        <end position="110"/>
    </location>
</feature>
<sequence>MDKKSESLSEVLDNKLNEEPRVSPAAPAPEPKYCSVMDDESPENVFVIPPLPPLTCPEPPAEGGKETTASRSSVTLSRGEADPADAGANPSGLDRHHGEEHLTTTRKELDEITAGTAQPSKESVIPLTEKDFTPPSQQDPTGMDGTALTETSQDDTVTRSLDYKSGGAESDPTAKDIAMLNTEEPNWPKMDSERETFPPQDLENDRNQDFSCSEERSVQLSRDYLDSEIENANAPSLTSKENTTAANQSPASKLAASNDSGGHVDRRSWDYRQTQSDWVRRESGTSEEQLSLSIDSEEMVEQIDGSRRISDIQQGEQLLQRLQMVQQRHDENLETRQQVLTGARGEEEAVGEDLERGNVTDDDDKQDKTRIDSTEDEKTEDDPTDGKGRRSSSTILGQPEHQKVARKDSDSEEDQNDCPVPACQEFPFTGHRFSAVETTIEKQIHEVAQGKQNLQRAGGVFNLAGDPDVLEIPFKSNVSLESLLHSACTSHNSQWQFSETRMQKDISQDIQREMALVNLGKIPGEYSKGEARQLKETKLLFEAFQQDNTEGPTRNRKPRATAVKGQVYPSVLERTRSLERFSQQSCPSIARTHSLRLQNPGVAAEEKSLEGVRSRSPTGGLQDKTRLSPYLKQDKPLRLHRSMESICSGSAQTAAEARGKPLDRSQDSLLLKHNPFFKLRPALALQPEVEKDIREAKEREEELRRQRCTLYGENRQNSEDEGTSLCAKSHTSGSSSGERQKSWGKLERIWPPPSQKKSDHPQESKVQRAGSQKASLWQRWESGQINGQTLKSDKK</sequence>
<dbReference type="EMBL" id="CM012444">
    <property type="protein sequence ID" value="RVE69060.1"/>
    <property type="molecule type" value="Genomic_DNA"/>
</dbReference>
<evidence type="ECO:0000313" key="3">
    <source>
        <dbReference type="Proteomes" id="UP000283210"/>
    </source>
</evidence>
<dbReference type="Proteomes" id="UP000283210">
    <property type="component" value="Chromosome 8"/>
</dbReference>
<evidence type="ECO:0008006" key="4">
    <source>
        <dbReference type="Google" id="ProtNLM"/>
    </source>
</evidence>
<protein>
    <recommendedName>
        <fullName evidence="4">A-kinase anchor protein 2 C-terminal domain-containing protein</fullName>
    </recommendedName>
</protein>
<feature type="compositionally biased region" description="Basic and acidic residues" evidence="1">
    <location>
        <begin position="756"/>
        <end position="766"/>
    </location>
</feature>
<feature type="region of interest" description="Disordered" evidence="1">
    <location>
        <begin position="714"/>
        <end position="795"/>
    </location>
</feature>
<feature type="compositionally biased region" description="Basic and acidic residues" evidence="1">
    <location>
        <begin position="604"/>
        <end position="613"/>
    </location>
</feature>
<feature type="compositionally biased region" description="Pro residues" evidence="1">
    <location>
        <begin position="49"/>
        <end position="60"/>
    </location>
</feature>
<feature type="region of interest" description="Disordered" evidence="1">
    <location>
        <begin position="600"/>
        <end position="625"/>
    </location>
</feature>
<feature type="compositionally biased region" description="Polar residues" evidence="1">
    <location>
        <begin position="67"/>
        <end position="76"/>
    </location>
</feature>
<evidence type="ECO:0000313" key="2">
    <source>
        <dbReference type="EMBL" id="RVE69060.1"/>
    </source>
</evidence>
<reference evidence="2 3" key="1">
    <citation type="submission" date="2018-11" db="EMBL/GenBank/DDBJ databases">
        <authorList>
            <person name="Lopez-Roques C."/>
            <person name="Donnadieu C."/>
            <person name="Bouchez O."/>
            <person name="Klopp C."/>
            <person name="Cabau C."/>
            <person name="Zahm M."/>
        </authorList>
    </citation>
    <scope>NUCLEOTIDE SEQUENCE [LARGE SCALE GENOMIC DNA]</scope>
    <source>
        <strain evidence="2">RS831</strain>
        <tissue evidence="2">Whole body</tissue>
    </source>
</reference>
<feature type="compositionally biased region" description="Basic and acidic residues" evidence="1">
    <location>
        <begin position="203"/>
        <end position="217"/>
    </location>
</feature>
<feature type="compositionally biased region" description="Polar residues" evidence="1">
    <location>
        <begin position="769"/>
        <end position="795"/>
    </location>
</feature>
<feature type="compositionally biased region" description="Basic and acidic residues" evidence="1">
    <location>
        <begin position="353"/>
        <end position="373"/>
    </location>
</feature>
<proteinExistence type="predicted"/>
<evidence type="ECO:0000256" key="1">
    <source>
        <dbReference type="SAM" id="MobiDB-lite"/>
    </source>
</evidence>
<dbReference type="PANTHER" id="PTHR18839:SF0">
    <property type="entry name" value="MITOTIC INTERACTOR AND SUBSTRATE OF PLK1 ISOFORM X1-RELATED"/>
    <property type="match status" value="1"/>
</dbReference>
<dbReference type="InterPro" id="IPR042779">
    <property type="entry name" value="MISP/MISP3-like"/>
</dbReference>
<feature type="compositionally biased region" description="Basic and acidic residues" evidence="1">
    <location>
        <begin position="400"/>
        <end position="409"/>
    </location>
</feature>
<name>A0A3S2Q3M6_ORYJA</name>
<feature type="region of interest" description="Disordered" evidence="1">
    <location>
        <begin position="1"/>
        <end position="299"/>
    </location>
</feature>
<feature type="compositionally biased region" description="Acidic residues" evidence="1">
    <location>
        <begin position="374"/>
        <end position="383"/>
    </location>
</feature>